<name>A0A0K1EJE7_CHOCO</name>
<keyword evidence="3" id="KW-1185">Reference proteome</keyword>
<dbReference type="EMBL" id="CP012159">
    <property type="protein sequence ID" value="AKT40985.1"/>
    <property type="molecule type" value="Genomic_DNA"/>
</dbReference>
<proteinExistence type="predicted"/>
<dbReference type="AlphaFoldDB" id="A0A0K1EJE7"/>
<dbReference type="InterPro" id="IPR006827">
    <property type="entry name" value="Lant_deHydtase_N"/>
</dbReference>
<evidence type="ECO:0000259" key="1">
    <source>
        <dbReference type="Pfam" id="PF04738"/>
    </source>
</evidence>
<accession>A0A0K1EJE7</accession>
<dbReference type="KEGG" id="ccro:CMC5_051420"/>
<gene>
    <name evidence="2" type="ORF">CMC5_051420</name>
</gene>
<dbReference type="OrthoDB" id="1273722at2"/>
<reference evidence="2 3" key="1">
    <citation type="submission" date="2015-07" db="EMBL/GenBank/DDBJ databases">
        <title>Genome analysis of myxobacterium Chondromyces crocatus Cm c5 reveals a high potential for natural compound synthesis and the genetic basis for the loss of fruiting body formation.</title>
        <authorList>
            <person name="Zaburannyi N."/>
            <person name="Bunk B."/>
            <person name="Maier J."/>
            <person name="Overmann J."/>
            <person name="Mueller R."/>
        </authorList>
    </citation>
    <scope>NUCLEOTIDE SEQUENCE [LARGE SCALE GENOMIC DNA]</scope>
    <source>
        <strain evidence="2 3">Cm c5</strain>
    </source>
</reference>
<evidence type="ECO:0000313" key="3">
    <source>
        <dbReference type="Proteomes" id="UP000067626"/>
    </source>
</evidence>
<dbReference type="Proteomes" id="UP000067626">
    <property type="component" value="Chromosome"/>
</dbReference>
<protein>
    <recommendedName>
        <fullName evidence="1">Lantibiotic dehydratase N-terminal domain-containing protein</fullName>
    </recommendedName>
</protein>
<dbReference type="RefSeq" id="WP_050432830.1">
    <property type="nucleotide sequence ID" value="NZ_CP012159.1"/>
</dbReference>
<evidence type="ECO:0000313" key="2">
    <source>
        <dbReference type="EMBL" id="AKT40985.1"/>
    </source>
</evidence>
<feature type="domain" description="Lantibiotic dehydratase N-terminal" evidence="1">
    <location>
        <begin position="157"/>
        <end position="404"/>
    </location>
</feature>
<organism evidence="2 3">
    <name type="scientific">Chondromyces crocatus</name>
    <dbReference type="NCBI Taxonomy" id="52"/>
    <lineage>
        <taxon>Bacteria</taxon>
        <taxon>Pseudomonadati</taxon>
        <taxon>Myxococcota</taxon>
        <taxon>Polyangia</taxon>
        <taxon>Polyangiales</taxon>
        <taxon>Polyangiaceae</taxon>
        <taxon>Chondromyces</taxon>
    </lineage>
</organism>
<dbReference type="Pfam" id="PF04738">
    <property type="entry name" value="Lant_dehydr_N"/>
    <property type="match status" value="1"/>
</dbReference>
<sequence>MSPSSPPAPRAPFSAQWFPLVLLRVPGVPRSHLATLGYHATLTQRRAALAARAPLETAARALADRLHPLVPRVDDRHARRPLLAARRALFKLEPLPEGAWRDTVRALDPALHDDLEAWRLQHATHITHLDRCDALFDEDAATSDRALWELLASKHLVAGLALLNPSLSAHLARIPRCPLAELGVDDRKAIVQAFRYLLRAAMKPTPNGHLAGTFLAQIAPTPAPPPQDLGMRTTEFQLSRLVTDRLASVLLEKPAFRDHVSAHVSPCAFEEDGVVWVLHTDPETGRERYQEVPEASALLPHLDQASWGCPSPCAHWGEKLTRATRDRLIETGFLQLSWTLTEETTADDLHAIAQALHPSTEEAPELRPWLAFSQAIQQPLSDLQNAETDEQRHAALGTLHSLLAPDPEQSTEGKTPLLGFDDAAGDARLHVPEHDLAPFLAEVALYGAGYLLPALLPEEQALLALHHQLYPDAPSAPLLHFHRDYLRFCEAKRLGRNHFANLRSLGKHLDLPATDDPAAPFHQGLLDAITRAERGEAHYRPDLSALSRWDTATRTRESLRFAPAPPGPAGPRFHLTLWGGDRMSLFPRYLRRFPSTALTEPFRAWMAQWPAVVDMYGAFNKNPDLRPLTTARALHIPGCPAPVASPSAAFIEPRALDVTRATGRLTLVERATGRPVDPVFLGVSGPHTRPGFAQFLDHLSGHRTSLLELLFRALNRIVGERIQRASAQVERLPAIVLGDHVLLASELFLVPVASLPLPRGPVDRAAFFRFHDWLADHGLPLRAQVRVNQRDPLWLDLAHPAGIQNLARLVHGHTVCLVSPPLLDDDALWLRGLDGSYEVELGAEFIAGTAI</sequence>
<dbReference type="STRING" id="52.CMC5_051420"/>